<feature type="transmembrane region" description="Helical" evidence="7">
    <location>
        <begin position="478"/>
        <end position="500"/>
    </location>
</feature>
<evidence type="ECO:0000256" key="5">
    <source>
        <dbReference type="ARBA" id="ARBA00023136"/>
    </source>
</evidence>
<feature type="compositionally biased region" description="Polar residues" evidence="6">
    <location>
        <begin position="1"/>
        <end position="11"/>
    </location>
</feature>
<dbReference type="PANTHER" id="PTHR23510:SF3">
    <property type="entry name" value="MAJOR FACILITATOR SUPERFAMILY DOMAIN-CONTAINING PROTEIN 8"/>
    <property type="match status" value="1"/>
</dbReference>
<sequence length="502" mass="53855">MASMELTEQGSNSGGGGDAPVVDATPTFPPLSSTYSNVDDNHYVKMEDGDANDQIEKSNSHNSQPLSIANSVMTAEGLADPIGFLIICCVVLIGDMNRGVVFPIMWPLVQELGGDAVWLGYVVGAFSFGRIIASPTLGKWSIEFGYSKTLVGSTTTMLIACLMFAQVYRVNSLYYLLFTQIMLGVGSATLGVTRAFVAEITATRQRTVYIALLTAVQYGGFTVTPLFGALLMYALQDNRYEVGFIVIDQYSAAAYFMALLSAATLAVLMTKFQNRNRTKPTKRKASSRTSERDELADRTMFCGITVYDAALLGCMLLNVSTKGSIGSFETLGISFAQSHFNLEPETAGMIVSANGMIGVIALLSMGQLGKYFTDIQMIVGGMTVCAVGIISFSALQSVEDGADNATWKYFLGIFMIYGVGYPIGHTAVIGLFSKIVGRRAQGTLQGWFASAGSLARILFPIMSGYIAQFDDITTVFKVLFGILALSNFFVAVSSPTLTALST</sequence>
<evidence type="ECO:0000256" key="7">
    <source>
        <dbReference type="SAM" id="Phobius"/>
    </source>
</evidence>
<feature type="domain" description="Major facilitator superfamily (MFS) profile" evidence="8">
    <location>
        <begin position="83"/>
        <end position="498"/>
    </location>
</feature>
<feature type="transmembrane region" description="Helical" evidence="7">
    <location>
        <begin position="82"/>
        <end position="106"/>
    </location>
</feature>
<dbReference type="EMBL" id="JATAAI010000006">
    <property type="protein sequence ID" value="KAK1744804.1"/>
    <property type="molecule type" value="Genomic_DNA"/>
</dbReference>
<dbReference type="Pfam" id="PF07690">
    <property type="entry name" value="MFS_1"/>
    <property type="match status" value="1"/>
</dbReference>
<feature type="transmembrane region" description="Helical" evidence="7">
    <location>
        <begin position="209"/>
        <end position="233"/>
    </location>
</feature>
<evidence type="ECO:0000256" key="1">
    <source>
        <dbReference type="ARBA" id="ARBA00004127"/>
    </source>
</evidence>
<dbReference type="SUPFAM" id="SSF103473">
    <property type="entry name" value="MFS general substrate transporter"/>
    <property type="match status" value="1"/>
</dbReference>
<dbReference type="Gene3D" id="1.20.1250.20">
    <property type="entry name" value="MFS general substrate transporter like domains"/>
    <property type="match status" value="1"/>
</dbReference>
<evidence type="ECO:0000256" key="2">
    <source>
        <dbReference type="ARBA" id="ARBA00022448"/>
    </source>
</evidence>
<dbReference type="GO" id="GO:0022857">
    <property type="term" value="F:transmembrane transporter activity"/>
    <property type="evidence" value="ECO:0007669"/>
    <property type="project" value="InterPro"/>
</dbReference>
<evidence type="ECO:0000256" key="3">
    <source>
        <dbReference type="ARBA" id="ARBA00022692"/>
    </source>
</evidence>
<evidence type="ECO:0000256" key="6">
    <source>
        <dbReference type="SAM" id="MobiDB-lite"/>
    </source>
</evidence>
<dbReference type="InterPro" id="IPR001958">
    <property type="entry name" value="Tet-R_TetA/multi-R_MdtG-like"/>
</dbReference>
<evidence type="ECO:0000256" key="4">
    <source>
        <dbReference type="ARBA" id="ARBA00022989"/>
    </source>
</evidence>
<keyword evidence="2" id="KW-0813">Transport</keyword>
<gene>
    <name evidence="9" type="ORF">QTG54_004095</name>
</gene>
<proteinExistence type="predicted"/>
<feature type="transmembrane region" description="Helical" evidence="7">
    <location>
        <begin position="377"/>
        <end position="397"/>
    </location>
</feature>
<dbReference type="PROSITE" id="PS50850">
    <property type="entry name" value="MFS"/>
    <property type="match status" value="1"/>
</dbReference>
<comment type="caution">
    <text evidence="9">The sequence shown here is derived from an EMBL/GenBank/DDBJ whole genome shotgun (WGS) entry which is preliminary data.</text>
</comment>
<dbReference type="Proteomes" id="UP001224775">
    <property type="component" value="Unassembled WGS sequence"/>
</dbReference>
<dbReference type="PRINTS" id="PR01035">
    <property type="entry name" value="TCRTETA"/>
</dbReference>
<feature type="transmembrane region" description="Helical" evidence="7">
    <location>
        <begin position="347"/>
        <end position="365"/>
    </location>
</feature>
<accession>A0AAD8YE25</accession>
<feature type="transmembrane region" description="Helical" evidence="7">
    <location>
        <begin position="253"/>
        <end position="274"/>
    </location>
</feature>
<dbReference type="InterPro" id="IPR051068">
    <property type="entry name" value="MFS_Domain-Containing_Protein"/>
</dbReference>
<feature type="region of interest" description="Disordered" evidence="6">
    <location>
        <begin position="1"/>
        <end position="26"/>
    </location>
</feature>
<feature type="transmembrane region" description="Helical" evidence="7">
    <location>
        <begin position="409"/>
        <end position="432"/>
    </location>
</feature>
<protein>
    <submittedName>
        <fullName evidence="9">MFS transporter</fullName>
    </submittedName>
</protein>
<keyword evidence="5 7" id="KW-0472">Membrane</keyword>
<keyword evidence="4 7" id="KW-1133">Transmembrane helix</keyword>
<keyword evidence="3 7" id="KW-0812">Transmembrane</keyword>
<feature type="transmembrane region" description="Helical" evidence="7">
    <location>
        <begin position="444"/>
        <end position="466"/>
    </location>
</feature>
<dbReference type="GO" id="GO:0012505">
    <property type="term" value="C:endomembrane system"/>
    <property type="evidence" value="ECO:0007669"/>
    <property type="project" value="UniProtKB-SubCell"/>
</dbReference>
<dbReference type="AlphaFoldDB" id="A0AAD8YE25"/>
<name>A0AAD8YE25_9STRA</name>
<dbReference type="InterPro" id="IPR011701">
    <property type="entry name" value="MFS"/>
</dbReference>
<reference evidence="9" key="1">
    <citation type="submission" date="2023-06" db="EMBL/GenBank/DDBJ databases">
        <title>Survivors Of The Sea: Transcriptome response of Skeletonema marinoi to long-term dormancy.</title>
        <authorList>
            <person name="Pinder M.I.M."/>
            <person name="Kourtchenko O."/>
            <person name="Robertson E.K."/>
            <person name="Larsson T."/>
            <person name="Maumus F."/>
            <person name="Osuna-Cruz C.M."/>
            <person name="Vancaester E."/>
            <person name="Stenow R."/>
            <person name="Vandepoele K."/>
            <person name="Ploug H."/>
            <person name="Bruchert V."/>
            <person name="Godhe A."/>
            <person name="Topel M."/>
        </authorList>
    </citation>
    <scope>NUCLEOTIDE SEQUENCE</scope>
    <source>
        <strain evidence="9">R05AC</strain>
    </source>
</reference>
<dbReference type="InterPro" id="IPR020846">
    <property type="entry name" value="MFS_dom"/>
</dbReference>
<evidence type="ECO:0000313" key="9">
    <source>
        <dbReference type="EMBL" id="KAK1744804.1"/>
    </source>
</evidence>
<comment type="subcellular location">
    <subcellularLocation>
        <location evidence="1">Endomembrane system</location>
        <topology evidence="1">Multi-pass membrane protein</topology>
    </subcellularLocation>
</comment>
<keyword evidence="10" id="KW-1185">Reference proteome</keyword>
<feature type="transmembrane region" description="Helical" evidence="7">
    <location>
        <begin position="118"/>
        <end position="137"/>
    </location>
</feature>
<organism evidence="9 10">
    <name type="scientific">Skeletonema marinoi</name>
    <dbReference type="NCBI Taxonomy" id="267567"/>
    <lineage>
        <taxon>Eukaryota</taxon>
        <taxon>Sar</taxon>
        <taxon>Stramenopiles</taxon>
        <taxon>Ochrophyta</taxon>
        <taxon>Bacillariophyta</taxon>
        <taxon>Coscinodiscophyceae</taxon>
        <taxon>Thalassiosirophycidae</taxon>
        <taxon>Thalassiosirales</taxon>
        <taxon>Skeletonemataceae</taxon>
        <taxon>Skeletonema</taxon>
        <taxon>Skeletonema marinoi-dohrnii complex</taxon>
    </lineage>
</organism>
<evidence type="ECO:0000259" key="8">
    <source>
        <dbReference type="PROSITE" id="PS50850"/>
    </source>
</evidence>
<feature type="transmembrane region" description="Helical" evidence="7">
    <location>
        <begin position="174"/>
        <end position="197"/>
    </location>
</feature>
<dbReference type="InterPro" id="IPR036259">
    <property type="entry name" value="MFS_trans_sf"/>
</dbReference>
<evidence type="ECO:0000313" key="10">
    <source>
        <dbReference type="Proteomes" id="UP001224775"/>
    </source>
</evidence>
<feature type="transmembrane region" description="Helical" evidence="7">
    <location>
        <begin position="149"/>
        <end position="168"/>
    </location>
</feature>
<dbReference type="PANTHER" id="PTHR23510">
    <property type="entry name" value="INNER MEMBRANE TRANSPORT PROTEIN YAJR"/>
    <property type="match status" value="1"/>
</dbReference>